<dbReference type="Gene3D" id="3.90.320.10">
    <property type="match status" value="1"/>
</dbReference>
<name>A0ABT7LW05_9CYAN</name>
<dbReference type="Proteomes" id="UP001230986">
    <property type="component" value="Unassembled WGS sequence"/>
</dbReference>
<accession>A0ABT7LW05</accession>
<organism evidence="2 3">
    <name type="scientific">Geitlerinema calcuttense NRMC-F 0142</name>
    <dbReference type="NCBI Taxonomy" id="2922238"/>
    <lineage>
        <taxon>Bacteria</taxon>
        <taxon>Bacillati</taxon>
        <taxon>Cyanobacteriota</taxon>
        <taxon>Cyanophyceae</taxon>
        <taxon>Geitlerinematales</taxon>
        <taxon>Geitlerinemataceae</taxon>
        <taxon>Geitlerinema</taxon>
    </lineage>
</organism>
<reference evidence="2 3" key="1">
    <citation type="submission" date="2023-06" db="EMBL/GenBank/DDBJ databases">
        <title>Whole genome sequence of Oscillatoria calcuttensis NRMC-F 0142.</title>
        <authorList>
            <person name="Shakena Fathima T."/>
            <person name="Muralitharan G."/>
            <person name="Thajuddin N."/>
        </authorList>
    </citation>
    <scope>NUCLEOTIDE SEQUENCE [LARGE SCALE GENOMIC DNA]</scope>
    <source>
        <strain evidence="2 3">NRMC-F 0142</strain>
    </source>
</reference>
<proteinExistence type="predicted"/>
<dbReference type="InterPro" id="IPR017482">
    <property type="entry name" value="Lambda-type_endonuclease"/>
</dbReference>
<dbReference type="NCBIfam" id="TIGR03033">
    <property type="entry name" value="phage_rel_nuc"/>
    <property type="match status" value="1"/>
</dbReference>
<dbReference type="InterPro" id="IPR011335">
    <property type="entry name" value="Restrct_endonuc-II-like"/>
</dbReference>
<evidence type="ECO:0000313" key="2">
    <source>
        <dbReference type="EMBL" id="MDL5055919.1"/>
    </source>
</evidence>
<protein>
    <submittedName>
        <fullName evidence="2">YqaJ viral recombinase family protein</fullName>
    </submittedName>
</protein>
<gene>
    <name evidence="2" type="ORF">QQ055_00250</name>
</gene>
<sequence>MQTAQQFDADYRRSIIGCSELGAVLGVDQWKTPLDVFNEKLGLVAPFEGNKHTRRGQRLEHIAAEEYTEITGQKLRRMTRELKHPDHEFIRGHIDRLLEGQNKVVEIKVVSVAAFRKLQREGLPDSWIVQMQSYIGLGQYDGGVFIIFCPDQFEVIFFDIQFDQAIYDAAVNAAVSFWTNHVLTQQPPAAVAADKPTLEFEKVGGDLVIREDDAFREWAERFREAKSIKDNATELYDALVEDFKTKIVEDVPGKYQGFGVRVAYTESAGRKTFDKKALAATYPDIDLSQFDKQGQPFKTFRPYIISE</sequence>
<dbReference type="InterPro" id="IPR019080">
    <property type="entry name" value="YqaJ_viral_recombinase"/>
</dbReference>
<evidence type="ECO:0000259" key="1">
    <source>
        <dbReference type="Pfam" id="PF09588"/>
    </source>
</evidence>
<comment type="caution">
    <text evidence="2">The sequence shown here is derived from an EMBL/GenBank/DDBJ whole genome shotgun (WGS) entry which is preliminary data.</text>
</comment>
<dbReference type="InterPro" id="IPR011604">
    <property type="entry name" value="PDDEXK-like_dom_sf"/>
</dbReference>
<dbReference type="SUPFAM" id="SSF52980">
    <property type="entry name" value="Restriction endonuclease-like"/>
    <property type="match status" value="1"/>
</dbReference>
<feature type="domain" description="YqaJ viral recombinase" evidence="1">
    <location>
        <begin position="11"/>
        <end position="135"/>
    </location>
</feature>
<dbReference type="Pfam" id="PF09588">
    <property type="entry name" value="YqaJ"/>
    <property type="match status" value="1"/>
</dbReference>
<evidence type="ECO:0000313" key="3">
    <source>
        <dbReference type="Proteomes" id="UP001230986"/>
    </source>
</evidence>
<keyword evidence="3" id="KW-1185">Reference proteome</keyword>
<dbReference type="RefSeq" id="WP_286004028.1">
    <property type="nucleotide sequence ID" value="NZ_JASVEJ010000001.1"/>
</dbReference>
<dbReference type="EMBL" id="JASVEJ010000001">
    <property type="protein sequence ID" value="MDL5055919.1"/>
    <property type="molecule type" value="Genomic_DNA"/>
</dbReference>